<evidence type="ECO:0000313" key="9">
    <source>
        <dbReference type="Proteomes" id="UP000287188"/>
    </source>
</evidence>
<keyword evidence="9" id="KW-1185">Reference proteome</keyword>
<dbReference type="GO" id="GO:0006629">
    <property type="term" value="P:lipid metabolic process"/>
    <property type="evidence" value="ECO:0007669"/>
    <property type="project" value="InterPro"/>
</dbReference>
<dbReference type="PROSITE" id="PS00455">
    <property type="entry name" value="AMP_BINDING"/>
    <property type="match status" value="1"/>
</dbReference>
<dbReference type="Pfam" id="PF00501">
    <property type="entry name" value="AMP-binding"/>
    <property type="match status" value="1"/>
</dbReference>
<dbReference type="RefSeq" id="WP_126550073.1">
    <property type="nucleotide sequence ID" value="NZ_BIFS01000001.1"/>
</dbReference>
<dbReference type="Pfam" id="PF16177">
    <property type="entry name" value="ACAS_N"/>
    <property type="match status" value="1"/>
</dbReference>
<feature type="domain" description="AMP-dependent synthetase/ligase" evidence="5">
    <location>
        <begin position="104"/>
        <end position="475"/>
    </location>
</feature>
<evidence type="ECO:0000256" key="3">
    <source>
        <dbReference type="ARBA" id="ARBA00022741"/>
    </source>
</evidence>
<sequence length="667" mass="74218">MEYISEENGLLWKPSDEIKQRANLTSYMSWLQQEKGLQLETQAQLWDWSVNRLEDFWASIWQYMQIQASQPYTQVLAQPQMPGAAWFAGARLNYVEQVFRHATAERPALLIRSETAPLREVSWQELQHKVGAIANGLTAMGVGVGDRVVAYVPNSEEAIIAFLACASLGAIWSSCAPDFGTRSVVDRFKQIEPCVLFATDGYRYNGKMLDRRSIVAELRQALPTLRKTILIPSVYEAPDSADAADILLWDELLAYDDTLTCAQVPFNHPLWVLYSSGTTGLPKAIVQSQGGIMLEHVKFLHLQMDLKPEDRFFWFTTTGWMMWNLLVGGLLVGSTILLYDGSPGYPQLGTLWDLVQEAGITVFGTSAGYLTACMKAEITPVQTHQLTRLRALGSTGSPLPPEGFRWVYQAVKQDLWLASISGGTDVCSAFVGGSILLPVYEGEIQTRVLGAKVEAFDELGRSVINEVGELVLTEPLPSMPIYFWNDPQGKRLNDSYFASYPGIWRHGDWIQLTSRGSVIISGRSDSTINRKGIRMGSSEIYRVVEDLPEVVDSLVIGVELSGGAYYMPLFVVLKDSQPLSEELITKIKTRLRNTISPHYVPDAVIAIHEVPRTLSGKKLEVPVKKLFLGLPLDKIVSLDTLSNPHAFDDFIRIAAQFRDTTEATVGS</sequence>
<keyword evidence="4" id="KW-0067">ATP-binding</keyword>
<dbReference type="InterPro" id="IPR042099">
    <property type="entry name" value="ANL_N_sf"/>
</dbReference>
<evidence type="ECO:0000256" key="4">
    <source>
        <dbReference type="ARBA" id="ARBA00022840"/>
    </source>
</evidence>
<dbReference type="OrthoDB" id="9778383at2"/>
<evidence type="ECO:0000259" key="5">
    <source>
        <dbReference type="Pfam" id="PF00501"/>
    </source>
</evidence>
<dbReference type="AlphaFoldDB" id="A0A402AHM0"/>
<keyword evidence="2" id="KW-0436">Ligase</keyword>
<dbReference type="InterPro" id="IPR045851">
    <property type="entry name" value="AMP-bd_C_sf"/>
</dbReference>
<dbReference type="InterPro" id="IPR032387">
    <property type="entry name" value="ACAS_N"/>
</dbReference>
<reference evidence="9" key="1">
    <citation type="submission" date="2018-12" db="EMBL/GenBank/DDBJ databases">
        <title>Tengunoibacter tsumagoiensis gen. nov., sp. nov., Dictyobacter kobayashii sp. nov., D. alpinus sp. nov., and D. joshuensis sp. nov. and description of Dictyobacteraceae fam. nov. within the order Ktedonobacterales isolated from Tengu-no-mugimeshi.</title>
        <authorList>
            <person name="Wang C.M."/>
            <person name="Zheng Y."/>
            <person name="Sakai Y."/>
            <person name="Toyoda A."/>
            <person name="Minakuchi Y."/>
            <person name="Abe K."/>
            <person name="Yokota A."/>
            <person name="Yabe S."/>
        </authorList>
    </citation>
    <scope>NUCLEOTIDE SEQUENCE [LARGE SCALE GENOMIC DNA]</scope>
    <source>
        <strain evidence="9">Uno11</strain>
    </source>
</reference>
<evidence type="ECO:0000313" key="8">
    <source>
        <dbReference type="EMBL" id="GCE18555.1"/>
    </source>
</evidence>
<comment type="similarity">
    <text evidence="1">Belongs to the ATP-dependent AMP-binding enzyme family.</text>
</comment>
<organism evidence="8 9">
    <name type="scientific">Dictyobacter kobayashii</name>
    <dbReference type="NCBI Taxonomy" id="2014872"/>
    <lineage>
        <taxon>Bacteria</taxon>
        <taxon>Bacillati</taxon>
        <taxon>Chloroflexota</taxon>
        <taxon>Ktedonobacteria</taxon>
        <taxon>Ktedonobacterales</taxon>
        <taxon>Dictyobacteraceae</taxon>
        <taxon>Dictyobacter</taxon>
    </lineage>
</organism>
<dbReference type="NCBIfam" id="NF002937">
    <property type="entry name" value="PRK03584.1"/>
    <property type="match status" value="1"/>
</dbReference>
<name>A0A402AHM0_9CHLR</name>
<dbReference type="InterPro" id="IPR000873">
    <property type="entry name" value="AMP-dep_synth/lig_dom"/>
</dbReference>
<dbReference type="SUPFAM" id="SSF56801">
    <property type="entry name" value="Acetyl-CoA synthetase-like"/>
    <property type="match status" value="1"/>
</dbReference>
<protein>
    <submittedName>
        <fullName evidence="8">Acetoacetyl-CoA synthetase</fullName>
    </submittedName>
</protein>
<dbReference type="NCBIfam" id="TIGR01217">
    <property type="entry name" value="ac_ac_CoA_syn"/>
    <property type="match status" value="1"/>
</dbReference>
<dbReference type="Proteomes" id="UP000287188">
    <property type="component" value="Unassembled WGS sequence"/>
</dbReference>
<comment type="caution">
    <text evidence="8">The sequence shown here is derived from an EMBL/GenBank/DDBJ whole genome shotgun (WGS) entry which is preliminary data.</text>
</comment>
<evidence type="ECO:0000256" key="2">
    <source>
        <dbReference type="ARBA" id="ARBA00022598"/>
    </source>
</evidence>
<evidence type="ECO:0000256" key="1">
    <source>
        <dbReference type="ARBA" id="ARBA00006432"/>
    </source>
</evidence>
<dbReference type="InterPro" id="IPR005914">
    <property type="entry name" value="Acac_CoA_synth"/>
</dbReference>
<dbReference type="InterPro" id="IPR020845">
    <property type="entry name" value="AMP-binding_CS"/>
</dbReference>
<proteinExistence type="inferred from homology"/>
<dbReference type="GO" id="GO:0005524">
    <property type="term" value="F:ATP binding"/>
    <property type="evidence" value="ECO:0007669"/>
    <property type="project" value="UniProtKB-KW"/>
</dbReference>
<evidence type="ECO:0000259" key="7">
    <source>
        <dbReference type="Pfam" id="PF16177"/>
    </source>
</evidence>
<feature type="domain" description="AMP-binding enzyme C-terminal" evidence="6">
    <location>
        <begin position="543"/>
        <end position="617"/>
    </location>
</feature>
<accession>A0A402AHM0</accession>
<evidence type="ECO:0000259" key="6">
    <source>
        <dbReference type="Pfam" id="PF13193"/>
    </source>
</evidence>
<dbReference type="Gene3D" id="3.30.300.30">
    <property type="match status" value="1"/>
</dbReference>
<dbReference type="CDD" id="cd05943">
    <property type="entry name" value="AACS"/>
    <property type="match status" value="1"/>
</dbReference>
<keyword evidence="3" id="KW-0547">Nucleotide-binding</keyword>
<dbReference type="Gene3D" id="3.40.50.12780">
    <property type="entry name" value="N-terminal domain of ligase-like"/>
    <property type="match status" value="1"/>
</dbReference>
<gene>
    <name evidence="8" type="ORF">KDK_23550</name>
</gene>
<feature type="domain" description="Acetyl-coenzyme A synthetase N-terminal" evidence="7">
    <location>
        <begin position="43"/>
        <end position="97"/>
    </location>
</feature>
<dbReference type="Pfam" id="PF13193">
    <property type="entry name" value="AMP-binding_C"/>
    <property type="match status" value="1"/>
</dbReference>
<dbReference type="InterPro" id="IPR025110">
    <property type="entry name" value="AMP-bd_C"/>
</dbReference>
<dbReference type="PANTHER" id="PTHR42921">
    <property type="entry name" value="ACETOACETYL-COA SYNTHETASE"/>
    <property type="match status" value="1"/>
</dbReference>
<dbReference type="PANTHER" id="PTHR42921:SF1">
    <property type="entry name" value="ACETOACETYL-COA SYNTHETASE"/>
    <property type="match status" value="1"/>
</dbReference>
<dbReference type="EMBL" id="BIFS01000001">
    <property type="protein sequence ID" value="GCE18555.1"/>
    <property type="molecule type" value="Genomic_DNA"/>
</dbReference>
<dbReference type="GO" id="GO:0030729">
    <property type="term" value="F:acetoacetate-CoA ligase activity"/>
    <property type="evidence" value="ECO:0007669"/>
    <property type="project" value="InterPro"/>
</dbReference>